<dbReference type="Proteomes" id="UP001232163">
    <property type="component" value="Unassembled WGS sequence"/>
</dbReference>
<evidence type="ECO:0000313" key="3">
    <source>
        <dbReference type="Proteomes" id="UP001232163"/>
    </source>
</evidence>
<dbReference type="EMBL" id="JAURUR010000032">
    <property type="protein sequence ID" value="MDP9766529.1"/>
    <property type="molecule type" value="Genomic_DNA"/>
</dbReference>
<keyword evidence="1" id="KW-0732">Signal</keyword>
<name>A0ABT9MJY4_9DEIO</name>
<gene>
    <name evidence="2" type="ORF">QO006_003996</name>
</gene>
<feature type="chain" id="PRO_5047139072" evidence="1">
    <location>
        <begin position="31"/>
        <end position="54"/>
    </location>
</feature>
<comment type="caution">
    <text evidence="2">The sequence shown here is derived from an EMBL/GenBank/DDBJ whole genome shotgun (WGS) entry which is preliminary data.</text>
</comment>
<proteinExistence type="predicted"/>
<reference evidence="2 3" key="1">
    <citation type="submission" date="2023-07" db="EMBL/GenBank/DDBJ databases">
        <title>Genomic Encyclopedia of Type Strains, Phase IV (KMG-IV): sequencing the most valuable type-strain genomes for metagenomic binning, comparative biology and taxonomic classification.</title>
        <authorList>
            <person name="Goeker M."/>
        </authorList>
    </citation>
    <scope>NUCLEOTIDE SEQUENCE [LARGE SCALE GENOMIC DNA]</scope>
    <source>
        <strain evidence="2 3">NIO-1023</strain>
    </source>
</reference>
<keyword evidence="3" id="KW-1185">Reference proteome</keyword>
<sequence>MKKIKENMVKCGIIAAVILGGIAATNTATAASSNTMACPTCQEAIAEWESGRDW</sequence>
<protein>
    <submittedName>
        <fullName evidence="2">Uncharacterized protein</fullName>
    </submittedName>
</protein>
<evidence type="ECO:0000313" key="2">
    <source>
        <dbReference type="EMBL" id="MDP9766529.1"/>
    </source>
</evidence>
<feature type="signal peptide" evidence="1">
    <location>
        <begin position="1"/>
        <end position="30"/>
    </location>
</feature>
<organism evidence="2 3">
    <name type="scientific">Deinococcus enclensis</name>
    <dbReference type="NCBI Taxonomy" id="1049582"/>
    <lineage>
        <taxon>Bacteria</taxon>
        <taxon>Thermotogati</taxon>
        <taxon>Deinococcota</taxon>
        <taxon>Deinococci</taxon>
        <taxon>Deinococcales</taxon>
        <taxon>Deinococcaceae</taxon>
        <taxon>Deinococcus</taxon>
    </lineage>
</organism>
<dbReference type="RefSeq" id="WP_307469872.1">
    <property type="nucleotide sequence ID" value="NZ_JAURUR010000032.1"/>
</dbReference>
<evidence type="ECO:0000256" key="1">
    <source>
        <dbReference type="SAM" id="SignalP"/>
    </source>
</evidence>
<accession>A0ABT9MJY4</accession>